<accession>A0ACC3TTS2</accession>
<dbReference type="EMBL" id="MU970051">
    <property type="protein sequence ID" value="KAK9324348.1"/>
    <property type="molecule type" value="Genomic_DNA"/>
</dbReference>
<protein>
    <submittedName>
        <fullName evidence="1">Uncharacterized protein</fullName>
    </submittedName>
</protein>
<reference evidence="2" key="1">
    <citation type="journal article" date="2024" name="Front. Bioeng. Biotechnol.">
        <title>Genome-scale model development and genomic sequencing of the oleaginous clade Lipomyces.</title>
        <authorList>
            <person name="Czajka J.J."/>
            <person name="Han Y."/>
            <person name="Kim J."/>
            <person name="Mondo S.J."/>
            <person name="Hofstad B.A."/>
            <person name="Robles A."/>
            <person name="Haridas S."/>
            <person name="Riley R."/>
            <person name="LaButti K."/>
            <person name="Pangilinan J."/>
            <person name="Andreopoulos W."/>
            <person name="Lipzen A."/>
            <person name="Yan J."/>
            <person name="Wang M."/>
            <person name="Ng V."/>
            <person name="Grigoriev I.V."/>
            <person name="Spatafora J.W."/>
            <person name="Magnuson J.K."/>
            <person name="Baker S.E."/>
            <person name="Pomraning K.R."/>
        </authorList>
    </citation>
    <scope>NUCLEOTIDE SEQUENCE [LARGE SCALE GENOMIC DNA]</scope>
    <source>
        <strain evidence="2">CBS 10300</strain>
    </source>
</reference>
<gene>
    <name evidence="1" type="ORF">V1517DRAFT_372168</name>
</gene>
<comment type="caution">
    <text evidence="1">The sequence shown here is derived from an EMBL/GenBank/DDBJ whole genome shotgun (WGS) entry which is preliminary data.</text>
</comment>
<evidence type="ECO:0000313" key="2">
    <source>
        <dbReference type="Proteomes" id="UP001489719"/>
    </source>
</evidence>
<sequence length="391" mass="43590">MVAPVGAATSRSSSIMVGQIPRLTVLPAILSSSTAPPSSHCLRRSASMGAGRVNGGRTNAAAGIGEARELRTGSCRRHDHADKSSRTLRQESAREANKNMAAFVRGTEFGPSQLWRYGGNIRTFHSSLHPSAWYDFMLGKNQIKKDVELSEAEREELGAAKEGQAAGSKKEEEDLPDEYRPLSLEDFNYRVSKIKPVIPKHVQNLDESGLIDGGIYEIGIKRATKSWKSKMNGFKIDMWKAKTPVHEKKQVLKIAKLVVASQLGIVNIDWPTSPAIELESDEKVSEEDPFAKLVESYEPPSLDFDISKFSLQDINVRFQVVKRISQLTGRPVPDLVFTRALTMKQILAYYAIDTQKQQSYGLFQDDPYNPYVTRLYIDPKKFEGTNVKINA</sequence>
<proteinExistence type="predicted"/>
<dbReference type="Proteomes" id="UP001489719">
    <property type="component" value="Unassembled WGS sequence"/>
</dbReference>
<evidence type="ECO:0000313" key="1">
    <source>
        <dbReference type="EMBL" id="KAK9324348.1"/>
    </source>
</evidence>
<keyword evidence="2" id="KW-1185">Reference proteome</keyword>
<name>A0ACC3TTS2_9ASCO</name>
<organism evidence="1 2">
    <name type="scientific">Lipomyces orientalis</name>
    <dbReference type="NCBI Taxonomy" id="1233043"/>
    <lineage>
        <taxon>Eukaryota</taxon>
        <taxon>Fungi</taxon>
        <taxon>Dikarya</taxon>
        <taxon>Ascomycota</taxon>
        <taxon>Saccharomycotina</taxon>
        <taxon>Lipomycetes</taxon>
        <taxon>Lipomycetales</taxon>
        <taxon>Lipomycetaceae</taxon>
        <taxon>Lipomyces</taxon>
    </lineage>
</organism>